<dbReference type="Gene3D" id="3.90.550.10">
    <property type="entry name" value="Spore Coat Polysaccharide Biosynthesis Protein SpsA, Chain A"/>
    <property type="match status" value="1"/>
</dbReference>
<dbReference type="PANTHER" id="PTHR13778:SF47">
    <property type="entry name" value="LIPOPOLYSACCHARIDE 1,3-GALACTOSYLTRANSFERASE"/>
    <property type="match status" value="1"/>
</dbReference>
<dbReference type="GO" id="GO:0016757">
    <property type="term" value="F:glycosyltransferase activity"/>
    <property type="evidence" value="ECO:0007669"/>
    <property type="project" value="UniProtKB-KW"/>
</dbReference>
<dbReference type="Proteomes" id="UP000051162">
    <property type="component" value="Unassembled WGS sequence"/>
</dbReference>
<dbReference type="EMBL" id="AZDT01000041">
    <property type="protein sequence ID" value="KRK75451.1"/>
    <property type="molecule type" value="Genomic_DNA"/>
</dbReference>
<evidence type="ECO:0000256" key="3">
    <source>
        <dbReference type="ARBA" id="ARBA00022723"/>
    </source>
</evidence>
<dbReference type="InterPro" id="IPR050748">
    <property type="entry name" value="Glycosyltrans_8_dom-fam"/>
</dbReference>
<comment type="caution">
    <text evidence="4">The sequence shown here is derived from an EMBL/GenBank/DDBJ whole genome shotgun (WGS) entry which is preliminary data.</text>
</comment>
<dbReference type="GO" id="GO:0046872">
    <property type="term" value="F:metal ion binding"/>
    <property type="evidence" value="ECO:0007669"/>
    <property type="project" value="UniProtKB-KW"/>
</dbReference>
<keyword evidence="2 4" id="KW-0808">Transferase</keyword>
<dbReference type="PANTHER" id="PTHR13778">
    <property type="entry name" value="GLYCOSYLTRANSFERASE 8 DOMAIN-CONTAINING PROTEIN"/>
    <property type="match status" value="1"/>
</dbReference>
<dbReference type="InterPro" id="IPR029044">
    <property type="entry name" value="Nucleotide-diphossugar_trans"/>
</dbReference>
<name>A0A0R1JWT4_9LACO</name>
<dbReference type="InterPro" id="IPR002495">
    <property type="entry name" value="Glyco_trans_8"/>
</dbReference>
<gene>
    <name evidence="4" type="ORF">FD30_GL002023</name>
</gene>
<evidence type="ECO:0000256" key="2">
    <source>
        <dbReference type="ARBA" id="ARBA00022679"/>
    </source>
</evidence>
<organism evidence="4 5">
    <name type="scientific">Levilactobacillus namurensis DSM 19117</name>
    <dbReference type="NCBI Taxonomy" id="1423773"/>
    <lineage>
        <taxon>Bacteria</taxon>
        <taxon>Bacillati</taxon>
        <taxon>Bacillota</taxon>
        <taxon>Bacilli</taxon>
        <taxon>Lactobacillales</taxon>
        <taxon>Lactobacillaceae</taxon>
        <taxon>Levilactobacillus</taxon>
    </lineage>
</organism>
<evidence type="ECO:0000256" key="1">
    <source>
        <dbReference type="ARBA" id="ARBA00022676"/>
    </source>
</evidence>
<dbReference type="STRING" id="1423773.FD30_GL002023"/>
<keyword evidence="5" id="KW-1185">Reference proteome</keyword>
<dbReference type="SUPFAM" id="SSF53448">
    <property type="entry name" value="Nucleotide-diphospho-sugar transferases"/>
    <property type="match status" value="1"/>
</dbReference>
<dbReference type="AlphaFoldDB" id="A0A0R1JWT4"/>
<reference evidence="4 5" key="1">
    <citation type="journal article" date="2015" name="Genome Announc.">
        <title>Expanding the biotechnology potential of lactobacilli through comparative genomics of 213 strains and associated genera.</title>
        <authorList>
            <person name="Sun Z."/>
            <person name="Harris H.M."/>
            <person name="McCann A."/>
            <person name="Guo C."/>
            <person name="Argimon S."/>
            <person name="Zhang W."/>
            <person name="Yang X."/>
            <person name="Jeffery I.B."/>
            <person name="Cooney J.C."/>
            <person name="Kagawa T.F."/>
            <person name="Liu W."/>
            <person name="Song Y."/>
            <person name="Salvetti E."/>
            <person name="Wrobel A."/>
            <person name="Rasinkangas P."/>
            <person name="Parkhill J."/>
            <person name="Rea M.C."/>
            <person name="O'Sullivan O."/>
            <person name="Ritari J."/>
            <person name="Douillard F.P."/>
            <person name="Paul Ross R."/>
            <person name="Yang R."/>
            <person name="Briner A.E."/>
            <person name="Felis G.E."/>
            <person name="de Vos W.M."/>
            <person name="Barrangou R."/>
            <person name="Klaenhammer T.R."/>
            <person name="Caufield P.W."/>
            <person name="Cui Y."/>
            <person name="Zhang H."/>
            <person name="O'Toole P.W."/>
        </authorList>
    </citation>
    <scope>NUCLEOTIDE SEQUENCE [LARGE SCALE GENOMIC DNA]</scope>
    <source>
        <strain evidence="4 5">DSM 19117</strain>
    </source>
</reference>
<dbReference type="CDD" id="cd04194">
    <property type="entry name" value="GT8_A4GalT_like"/>
    <property type="match status" value="1"/>
</dbReference>
<evidence type="ECO:0000313" key="4">
    <source>
        <dbReference type="EMBL" id="KRK75451.1"/>
    </source>
</evidence>
<accession>A0A0R1JWT4</accession>
<dbReference type="Pfam" id="PF01501">
    <property type="entry name" value="Glyco_transf_8"/>
    <property type="match status" value="1"/>
</dbReference>
<keyword evidence="3" id="KW-0479">Metal-binding</keyword>
<proteinExistence type="predicted"/>
<sequence length="275" mass="31918">MHLNLLFAVDDKFAEHMLVTLFSIFRNSPTTNTYDVYVLQDQPLQQAAHLKAVLARWHMTYHPVLVDDAVFNDAPVSDRYPKSIYYRLLASELLPQDLDKILYLDADILVINDLTPLYQVDLTGQLYAAAMHTDFLNLTGTLNQFRLDTTTPHYFNSGVLLINLARARQQVHPQEIFEVIRSHKNVLILPDQDVLNKLYAKDIQPVADVLYNYDVRKDLVYQTTSQGKWSLDWVIAHTVCLHFCGTKKPWQPTTTDKYALLYKHYQHQLTRQLVD</sequence>
<dbReference type="PATRIC" id="fig|1423773.3.peg.2076"/>
<dbReference type="OrthoDB" id="5672604at2"/>
<keyword evidence="1" id="KW-0328">Glycosyltransferase</keyword>
<evidence type="ECO:0000313" key="5">
    <source>
        <dbReference type="Proteomes" id="UP000051162"/>
    </source>
</evidence>
<dbReference type="GeneID" id="84783466"/>
<dbReference type="RefSeq" id="WP_056944345.1">
    <property type="nucleotide sequence ID" value="NZ_AZDT01000041.1"/>
</dbReference>
<protein>
    <submittedName>
        <fullName evidence="4">Glycosyltransferase</fullName>
    </submittedName>
</protein>